<protein>
    <submittedName>
        <fullName evidence="2">Uncharacterized protein</fullName>
    </submittedName>
</protein>
<comment type="caution">
    <text evidence="2">The sequence shown here is derived from an EMBL/GenBank/DDBJ whole genome shotgun (WGS) entry which is preliminary data.</text>
</comment>
<feature type="transmembrane region" description="Helical" evidence="1">
    <location>
        <begin position="98"/>
        <end position="116"/>
    </location>
</feature>
<evidence type="ECO:0000313" key="3">
    <source>
        <dbReference type="Proteomes" id="UP000030101"/>
    </source>
</evidence>
<keyword evidence="1" id="KW-0472">Membrane</keyword>
<organism evidence="2 3">
    <name type="scientific">Porphyromonas canoris</name>
    <dbReference type="NCBI Taxonomy" id="36875"/>
    <lineage>
        <taxon>Bacteria</taxon>
        <taxon>Pseudomonadati</taxon>
        <taxon>Bacteroidota</taxon>
        <taxon>Bacteroidia</taxon>
        <taxon>Bacteroidales</taxon>
        <taxon>Porphyromonadaceae</taxon>
        <taxon>Porphyromonas</taxon>
    </lineage>
</organism>
<sequence length="382" mass="44200">MDQLKNVLIKFAHLMGRKGWYYLFLVFPLFVVLLWEASFPKMSVLIYLGIFDWGDKIIALLLLLTLSCAVLLVYRNIGTIKRNVFPFFCRINKRKTESLLVLIGLILFSGILYLFFYDREAIFKRCNRDTVIAISSILLTIMGIFISAKVLITVTRDKTITVLDWLSMNIDMIDEAENGDEIYLLAPTFCAGLTITDEGKNRLDILYEIIQKKTSQGVVFNFGFLCCSGQKIDPEGYKVNMNVNKNYLDEIFTTPHDQMYKIFLEKEYSKIDREEVPRKINFVVKNYNLIRDYRDRIVGVNPKSLIWKDLSYIGIEEQRDPRDSLFGGFFATVNITKGRYYLGSFSNKGVTTTFEGTSFDNKHISTKMKGFIEELMKEGQMS</sequence>
<accession>A0ABR4XKL6</accession>
<name>A0ABR4XKL6_9PORP</name>
<dbReference type="Proteomes" id="UP000030101">
    <property type="component" value="Unassembled WGS sequence"/>
</dbReference>
<reference evidence="2 3" key="1">
    <citation type="submission" date="2014-08" db="EMBL/GenBank/DDBJ databases">
        <title>Porphyromonas canoris strain:OH2762 Genome sequencing.</title>
        <authorList>
            <person name="Wallis C."/>
            <person name="Deusch O."/>
            <person name="O'Flynn C."/>
            <person name="Davis I."/>
            <person name="Jospin G."/>
            <person name="Darling A.E."/>
            <person name="Coil D.A."/>
            <person name="Alexiev A."/>
            <person name="Horsfall A."/>
            <person name="Kirkwood N."/>
            <person name="Harris S."/>
            <person name="Eisen J.A."/>
        </authorList>
    </citation>
    <scope>NUCLEOTIDE SEQUENCE [LARGE SCALE GENOMIC DNA]</scope>
    <source>
        <strain evidence="3">COT-108 OH2762</strain>
    </source>
</reference>
<feature type="transmembrane region" description="Helical" evidence="1">
    <location>
        <begin position="20"/>
        <end position="37"/>
    </location>
</feature>
<keyword evidence="3" id="KW-1185">Reference proteome</keyword>
<gene>
    <name evidence="2" type="ORF">HQ43_08505</name>
</gene>
<keyword evidence="1" id="KW-0812">Transmembrane</keyword>
<dbReference type="EMBL" id="JQZV01000013">
    <property type="protein sequence ID" value="KGN92072.1"/>
    <property type="molecule type" value="Genomic_DNA"/>
</dbReference>
<feature type="transmembrane region" description="Helical" evidence="1">
    <location>
        <begin position="131"/>
        <end position="152"/>
    </location>
</feature>
<keyword evidence="1" id="KW-1133">Transmembrane helix</keyword>
<evidence type="ECO:0000256" key="1">
    <source>
        <dbReference type="SAM" id="Phobius"/>
    </source>
</evidence>
<dbReference type="RefSeq" id="WP_036791963.1">
    <property type="nucleotide sequence ID" value="NZ_JQZV01000013.1"/>
</dbReference>
<proteinExistence type="predicted"/>
<evidence type="ECO:0000313" key="2">
    <source>
        <dbReference type="EMBL" id="KGN92072.1"/>
    </source>
</evidence>
<feature type="transmembrane region" description="Helical" evidence="1">
    <location>
        <begin position="57"/>
        <end position="77"/>
    </location>
</feature>